<comment type="caution">
    <text evidence="6">The sequence shown here is derived from an EMBL/GenBank/DDBJ whole genome shotgun (WGS) entry which is preliminary data.</text>
</comment>
<dbReference type="PROSITE" id="PS50893">
    <property type="entry name" value="ABC_TRANSPORTER_2"/>
    <property type="match status" value="1"/>
</dbReference>
<dbReference type="InterPro" id="IPR003439">
    <property type="entry name" value="ABC_transporter-like_ATP-bd"/>
</dbReference>
<reference evidence="6 7" key="1">
    <citation type="submission" date="2014-06" db="EMBL/GenBank/DDBJ databases">
        <title>Draft genome sequence of Bacillus manliponensis JCM 15802 (MCCC 1A00708).</title>
        <authorList>
            <person name="Lai Q."/>
            <person name="Liu Y."/>
            <person name="Shao Z."/>
        </authorList>
    </citation>
    <scope>NUCLEOTIDE SEQUENCE [LARGE SCALE GENOMIC DNA]</scope>
    <source>
        <strain evidence="6 7">JCM 15802</strain>
    </source>
</reference>
<dbReference type="GO" id="GO:0022857">
    <property type="term" value="F:transmembrane transporter activity"/>
    <property type="evidence" value="ECO:0007669"/>
    <property type="project" value="UniProtKB-ARBA"/>
</dbReference>
<dbReference type="OrthoDB" id="9791546at2"/>
<dbReference type="PROSITE" id="PS00211">
    <property type="entry name" value="ABC_TRANSPORTER_1"/>
    <property type="match status" value="1"/>
</dbReference>
<dbReference type="SMART" id="SM00382">
    <property type="entry name" value="AAA"/>
    <property type="match status" value="1"/>
</dbReference>
<keyword evidence="3" id="KW-0547">Nucleotide-binding</keyword>
<dbReference type="InterPro" id="IPR027417">
    <property type="entry name" value="P-loop_NTPase"/>
</dbReference>
<keyword evidence="7" id="KW-1185">Reference proteome</keyword>
<evidence type="ECO:0000259" key="5">
    <source>
        <dbReference type="PROSITE" id="PS50893"/>
    </source>
</evidence>
<evidence type="ECO:0000256" key="3">
    <source>
        <dbReference type="ARBA" id="ARBA00022741"/>
    </source>
</evidence>
<dbReference type="FunFam" id="3.40.50.300:FF:000032">
    <property type="entry name" value="Export ABC transporter ATP-binding protein"/>
    <property type="match status" value="1"/>
</dbReference>
<dbReference type="RefSeq" id="WP_034635278.1">
    <property type="nucleotide sequence ID" value="NZ_CBCSJC010000002.1"/>
</dbReference>
<evidence type="ECO:0000313" key="7">
    <source>
        <dbReference type="Proteomes" id="UP000027822"/>
    </source>
</evidence>
<dbReference type="AlphaFoldDB" id="A0A073K4I1"/>
<feature type="domain" description="ABC transporter" evidence="5">
    <location>
        <begin position="2"/>
        <end position="226"/>
    </location>
</feature>
<evidence type="ECO:0000313" key="6">
    <source>
        <dbReference type="EMBL" id="KEK21405.1"/>
    </source>
</evidence>
<dbReference type="InterPro" id="IPR017911">
    <property type="entry name" value="MacB-like_ATP-bd"/>
</dbReference>
<keyword evidence="2" id="KW-0813">Transport</keyword>
<dbReference type="PANTHER" id="PTHR42798:SF6">
    <property type="entry name" value="CELL DIVISION ATP-BINDING PROTEIN FTSE"/>
    <property type="match status" value="1"/>
</dbReference>
<dbReference type="GO" id="GO:0005524">
    <property type="term" value="F:ATP binding"/>
    <property type="evidence" value="ECO:0007669"/>
    <property type="project" value="UniProtKB-KW"/>
</dbReference>
<dbReference type="InterPro" id="IPR003593">
    <property type="entry name" value="AAA+_ATPase"/>
</dbReference>
<keyword evidence="4 6" id="KW-0067">ATP-binding</keyword>
<dbReference type="PANTHER" id="PTHR42798">
    <property type="entry name" value="LIPOPROTEIN-RELEASING SYSTEM ATP-BINDING PROTEIN LOLD"/>
    <property type="match status" value="1"/>
</dbReference>
<dbReference type="SUPFAM" id="SSF52540">
    <property type="entry name" value="P-loop containing nucleoside triphosphate hydrolases"/>
    <property type="match status" value="1"/>
</dbReference>
<dbReference type="EMBL" id="JOTN01000001">
    <property type="protein sequence ID" value="KEK21405.1"/>
    <property type="molecule type" value="Genomic_DNA"/>
</dbReference>
<evidence type="ECO:0000256" key="4">
    <source>
        <dbReference type="ARBA" id="ARBA00022840"/>
    </source>
</evidence>
<sequence>MITLKDIHKAYNQGKFEVPILHGISLEIKSGEFVSIMGPSGSGKSTLMNIIGCLDRPTKGEYVLNDVNILTADEKKLALIRNEYIGFVFQHFNLLPRLSAVENVELPLIYGGMKKAERRQRALEALGKVGLSDRVHHLPNELSGGQKQRVAIARAIANKPTFIMADEPTGALDTKSGEQVMDIFTQLNKEGTTIVMITHEEEVAEYSSRRIMLRDGLITEDRRCAI</sequence>
<dbReference type="GO" id="GO:0098796">
    <property type="term" value="C:membrane protein complex"/>
    <property type="evidence" value="ECO:0007669"/>
    <property type="project" value="UniProtKB-ARBA"/>
</dbReference>
<proteinExistence type="inferred from homology"/>
<accession>A0A073K4I1</accession>
<protein>
    <submittedName>
        <fullName evidence="6">Macrolide ABC transporter ATP-binding protein</fullName>
    </submittedName>
</protein>
<dbReference type="CDD" id="cd03255">
    <property type="entry name" value="ABC_MJ0796_LolCDE_FtsE"/>
    <property type="match status" value="1"/>
</dbReference>
<organism evidence="6 7">
    <name type="scientific">Bacillus manliponensis</name>
    <dbReference type="NCBI Taxonomy" id="574376"/>
    <lineage>
        <taxon>Bacteria</taxon>
        <taxon>Bacillati</taxon>
        <taxon>Bacillota</taxon>
        <taxon>Bacilli</taxon>
        <taxon>Bacillales</taxon>
        <taxon>Bacillaceae</taxon>
        <taxon>Bacillus</taxon>
        <taxon>Bacillus cereus group</taxon>
    </lineage>
</organism>
<evidence type="ECO:0000256" key="1">
    <source>
        <dbReference type="ARBA" id="ARBA00005417"/>
    </source>
</evidence>
<dbReference type="Proteomes" id="UP000027822">
    <property type="component" value="Unassembled WGS sequence"/>
</dbReference>
<gene>
    <name evidence="6" type="ORF">BAMA_01155</name>
</gene>
<dbReference type="eggNOG" id="COG1136">
    <property type="taxonomic scope" value="Bacteria"/>
</dbReference>
<dbReference type="Gene3D" id="3.40.50.300">
    <property type="entry name" value="P-loop containing nucleotide triphosphate hydrolases"/>
    <property type="match status" value="1"/>
</dbReference>
<dbReference type="Pfam" id="PF00005">
    <property type="entry name" value="ABC_tran"/>
    <property type="match status" value="1"/>
</dbReference>
<dbReference type="STRING" id="574376.BAMA_01155"/>
<comment type="similarity">
    <text evidence="1">Belongs to the ABC transporter superfamily.</text>
</comment>
<evidence type="ECO:0000256" key="2">
    <source>
        <dbReference type="ARBA" id="ARBA00022448"/>
    </source>
</evidence>
<name>A0A073K4I1_9BACI</name>
<dbReference type="InterPro" id="IPR017871">
    <property type="entry name" value="ABC_transporter-like_CS"/>
</dbReference>
<dbReference type="GO" id="GO:0016887">
    <property type="term" value="F:ATP hydrolysis activity"/>
    <property type="evidence" value="ECO:0007669"/>
    <property type="project" value="InterPro"/>
</dbReference>